<evidence type="ECO:0000313" key="2">
    <source>
        <dbReference type="EMBL" id="AHF24871.1"/>
    </source>
</evidence>
<proteinExistence type="predicted"/>
<reference evidence="2" key="1">
    <citation type="journal article" date="2013" name="PLoS ONE">
        <title>Metagenomic insights into the carbohydrate-active enzymes carried by the microorganisms adhering to solid digesta in the rumen of cows.</title>
        <authorList>
            <person name="Wang L."/>
            <person name="Hatem A."/>
            <person name="Catalyurek U.V."/>
            <person name="Morrison M."/>
            <person name="Yu Z."/>
        </authorList>
    </citation>
    <scope>NUCLEOTIDE SEQUENCE</scope>
</reference>
<dbReference type="Pfam" id="PF03235">
    <property type="entry name" value="GmrSD_N"/>
    <property type="match status" value="1"/>
</dbReference>
<dbReference type="AlphaFoldDB" id="W0FJ47"/>
<dbReference type="EMBL" id="KC246808">
    <property type="protein sequence ID" value="AHF24871.1"/>
    <property type="molecule type" value="Genomic_DNA"/>
</dbReference>
<dbReference type="InterPro" id="IPR004919">
    <property type="entry name" value="GmrSD_N"/>
</dbReference>
<evidence type="ECO:0000259" key="1">
    <source>
        <dbReference type="Pfam" id="PF03235"/>
    </source>
</evidence>
<dbReference type="PANTHER" id="PTHR35149">
    <property type="entry name" value="SLL5132 PROTEIN"/>
    <property type="match status" value="1"/>
</dbReference>
<organism evidence="2">
    <name type="scientific">uncultured bacterium Contig1491</name>
    <dbReference type="NCBI Taxonomy" id="1393439"/>
    <lineage>
        <taxon>Bacteria</taxon>
        <taxon>environmental samples</taxon>
    </lineage>
</organism>
<dbReference type="PANTHER" id="PTHR35149:SF2">
    <property type="entry name" value="DUF262 DOMAIN-CONTAINING PROTEIN"/>
    <property type="match status" value="1"/>
</dbReference>
<accession>W0FJ47</accession>
<sequence>MIGMQIRQESLLGFMGQNDVRFDIPVFQRVYSWNARQCEELWDDIMRIGLADDGETHFMGMLLYAVDAQGRGEIEQLDVIDGQQRLTTATLLLCALARYLEEGGCEVGGISADDLRSCYLRSGKGCSSVGKLVLSDMDRETLFALVGAGDMPEEPAGRLIENLELFHGRMVQPDFDIERLWRGLQRLEVASVLLAPEDSPQLVFESLNSKGMALSLADRLRNLVVVTDDGNPASEESLFETRWLPLERIVADAGIEGLDVTTALEAWLAGSHRGTRIFNRSEVYGVLKSHLRDACGNDLGRLLSDALAYVRQLIENDTMREEALENANRWTAGKPKDLISEYKMFGD</sequence>
<name>W0FJ47_9BACT</name>
<feature type="domain" description="GmrSD restriction endonucleases N-terminal" evidence="1">
    <location>
        <begin position="18"/>
        <end position="224"/>
    </location>
</feature>
<protein>
    <recommendedName>
        <fullName evidence="1">GmrSD restriction endonucleases N-terminal domain-containing protein</fullName>
    </recommendedName>
</protein>